<comment type="caution">
    <text evidence="2">The sequence shown here is derived from an EMBL/GenBank/DDBJ whole genome shotgun (WGS) entry which is preliminary data.</text>
</comment>
<accession>A0AAE4VK91</accession>
<evidence type="ECO:0000256" key="1">
    <source>
        <dbReference type="SAM" id="SignalP"/>
    </source>
</evidence>
<dbReference type="AlphaFoldDB" id="A0AAE4VK91"/>
<dbReference type="Proteomes" id="UP001289135">
    <property type="component" value="Unassembled WGS sequence"/>
</dbReference>
<name>A0AAE4VK91_9RICK</name>
<dbReference type="EMBL" id="JARGYU010000002">
    <property type="protein sequence ID" value="MDZ5761337.1"/>
    <property type="molecule type" value="Genomic_DNA"/>
</dbReference>
<protein>
    <recommendedName>
        <fullName evidence="4">Outer membrane protein beta-barrel domain-containing protein</fullName>
    </recommendedName>
</protein>
<sequence length="288" mass="31014">MSKKNLKILAIAAVAFATSNPAFAAVGDACKMTFSAGGGYAMSEKQEYKFSHSADTMAKIEAQNTAAITFSDVMYTANGGNKGYFGEIGVGYYINDNVNLGVSFGFTPKSLAKSKTQSKDGYGYSELKTVSYNGMLRAKYDFIISDSSISPFIEGAAGVEQNEVTLEKFNVDPASIISNDTRAVTSDKIVKSSTSTYSLAQKDAKMKKKTSARLELGGGVQYIMGNTRLSAAYIVGYSQGASQKSDEQFISYPKIYAAAGTDSALAIKSFKTSDTFTQMFRIKMDYVF</sequence>
<dbReference type="InterPro" id="IPR011250">
    <property type="entry name" value="OMP/PagP_B-barrel"/>
</dbReference>
<evidence type="ECO:0000313" key="2">
    <source>
        <dbReference type="EMBL" id="MDZ5761337.1"/>
    </source>
</evidence>
<feature type="signal peptide" evidence="1">
    <location>
        <begin position="1"/>
        <end position="24"/>
    </location>
</feature>
<gene>
    <name evidence="2" type="ORF">Lyticum_00510</name>
</gene>
<organism evidence="2 3">
    <name type="scientific">Lyticum sinuosum</name>
    <dbReference type="NCBI Taxonomy" id="1332059"/>
    <lineage>
        <taxon>Bacteria</taxon>
        <taxon>Pseudomonadati</taxon>
        <taxon>Pseudomonadota</taxon>
        <taxon>Alphaproteobacteria</taxon>
        <taxon>Rickettsiales</taxon>
        <taxon>Lyticum</taxon>
    </lineage>
</organism>
<proteinExistence type="predicted"/>
<feature type="chain" id="PRO_5041927560" description="Outer membrane protein beta-barrel domain-containing protein" evidence="1">
    <location>
        <begin position="25"/>
        <end position="288"/>
    </location>
</feature>
<keyword evidence="1" id="KW-0732">Signal</keyword>
<dbReference type="RefSeq" id="WP_322498766.1">
    <property type="nucleotide sequence ID" value="NZ_JARGYU010000002.1"/>
</dbReference>
<evidence type="ECO:0000313" key="3">
    <source>
        <dbReference type="Proteomes" id="UP001289135"/>
    </source>
</evidence>
<reference evidence="2" key="1">
    <citation type="submission" date="2023-02" db="EMBL/GenBank/DDBJ databases">
        <title>Host association and intracellularity evolved multiple times independently in the Rickettsiales.</title>
        <authorList>
            <person name="Castelli M."/>
            <person name="Nardi T."/>
            <person name="Gammuto L."/>
            <person name="Bellinzona G."/>
            <person name="Sabaneyeva E."/>
            <person name="Potekhin A."/>
            <person name="Serra V."/>
            <person name="Petroni G."/>
            <person name="Sassera D."/>
        </authorList>
    </citation>
    <scope>NUCLEOTIDE SEQUENCE</scope>
    <source>
        <strain evidence="2">USBL-36I1</strain>
    </source>
</reference>
<evidence type="ECO:0008006" key="4">
    <source>
        <dbReference type="Google" id="ProtNLM"/>
    </source>
</evidence>
<dbReference type="Gene3D" id="2.40.160.20">
    <property type="match status" value="1"/>
</dbReference>
<keyword evidence="3" id="KW-1185">Reference proteome</keyword>
<dbReference type="SUPFAM" id="SSF56925">
    <property type="entry name" value="OMPA-like"/>
    <property type="match status" value="1"/>
</dbReference>